<dbReference type="PANTHER" id="PTHR33406">
    <property type="entry name" value="MEMBRANE PROTEIN MJ1562-RELATED"/>
    <property type="match status" value="1"/>
</dbReference>
<keyword evidence="2" id="KW-1003">Cell membrane</keyword>
<keyword evidence="9" id="KW-1185">Reference proteome</keyword>
<keyword evidence="3 6" id="KW-0812">Transmembrane</keyword>
<feature type="transmembrane region" description="Helical" evidence="6">
    <location>
        <begin position="347"/>
        <end position="367"/>
    </location>
</feature>
<feature type="domain" description="Membrane transport protein MMPL" evidence="7">
    <location>
        <begin position="697"/>
        <end position="791"/>
    </location>
</feature>
<feature type="transmembrane region" description="Helical" evidence="6">
    <location>
        <begin position="307"/>
        <end position="327"/>
    </location>
</feature>
<reference evidence="8" key="1">
    <citation type="submission" date="2021-01" db="EMBL/GenBank/DDBJ databases">
        <title>Modified the classification status of verrucomicrobia.</title>
        <authorList>
            <person name="Feng X."/>
        </authorList>
    </citation>
    <scope>NUCLEOTIDE SEQUENCE</scope>
    <source>
        <strain evidence="8">_KCTC 22039</strain>
    </source>
</reference>
<gene>
    <name evidence="8" type="ORF">JIN82_11940</name>
</gene>
<name>A0A8J7SK75_9BACT</name>
<dbReference type="EMBL" id="JAENIM010000041">
    <property type="protein sequence ID" value="MBK1791864.1"/>
    <property type="molecule type" value="Genomic_DNA"/>
</dbReference>
<dbReference type="InterPro" id="IPR050545">
    <property type="entry name" value="Mycobact_MmpL"/>
</dbReference>
<evidence type="ECO:0000256" key="5">
    <source>
        <dbReference type="ARBA" id="ARBA00023136"/>
    </source>
</evidence>
<dbReference type="SUPFAM" id="SSF82866">
    <property type="entry name" value="Multidrug efflux transporter AcrB transmembrane domain"/>
    <property type="match status" value="2"/>
</dbReference>
<feature type="transmembrane region" description="Helical" evidence="6">
    <location>
        <begin position="676"/>
        <end position="696"/>
    </location>
</feature>
<accession>A0A8J7SK75</accession>
<evidence type="ECO:0000313" key="9">
    <source>
        <dbReference type="Proteomes" id="UP000624703"/>
    </source>
</evidence>
<evidence type="ECO:0000256" key="1">
    <source>
        <dbReference type="ARBA" id="ARBA00004651"/>
    </source>
</evidence>
<dbReference type="RefSeq" id="WP_200311875.1">
    <property type="nucleotide sequence ID" value="NZ_JAENIM010000041.1"/>
</dbReference>
<dbReference type="Gene3D" id="1.20.1640.10">
    <property type="entry name" value="Multidrug efflux transporter AcrB transmembrane domain"/>
    <property type="match status" value="2"/>
</dbReference>
<evidence type="ECO:0000256" key="4">
    <source>
        <dbReference type="ARBA" id="ARBA00022989"/>
    </source>
</evidence>
<evidence type="ECO:0000259" key="7">
    <source>
        <dbReference type="Pfam" id="PF03176"/>
    </source>
</evidence>
<feature type="transmembrane region" description="Helical" evidence="6">
    <location>
        <begin position="373"/>
        <end position="393"/>
    </location>
</feature>
<feature type="domain" description="Membrane transport protein MMPL" evidence="7">
    <location>
        <begin position="179"/>
        <end position="407"/>
    </location>
</feature>
<protein>
    <submittedName>
        <fullName evidence="8">MMPL family transporter</fullName>
    </submittedName>
</protein>
<evidence type="ECO:0000256" key="6">
    <source>
        <dbReference type="SAM" id="Phobius"/>
    </source>
</evidence>
<evidence type="ECO:0000313" key="8">
    <source>
        <dbReference type="EMBL" id="MBK1791864.1"/>
    </source>
</evidence>
<dbReference type="GO" id="GO:0005886">
    <property type="term" value="C:plasma membrane"/>
    <property type="evidence" value="ECO:0007669"/>
    <property type="project" value="UniProtKB-SubCell"/>
</dbReference>
<feature type="transmembrane region" description="Helical" evidence="6">
    <location>
        <begin position="702"/>
        <end position="723"/>
    </location>
</feature>
<proteinExistence type="predicted"/>
<dbReference type="Pfam" id="PF03176">
    <property type="entry name" value="MMPL"/>
    <property type="match status" value="2"/>
</dbReference>
<evidence type="ECO:0000256" key="3">
    <source>
        <dbReference type="ARBA" id="ARBA00022692"/>
    </source>
</evidence>
<keyword evidence="5 6" id="KW-0472">Membrane</keyword>
<dbReference type="InterPro" id="IPR004869">
    <property type="entry name" value="MMPL_dom"/>
</dbReference>
<sequence length="799" mass="88708">MPNSRKTLSSTASWILVILLASWGITQLKLDTDILGVFPSSEPEIKALRSYQDVIEDGGELIVTLRCSAEDAGLLAEQAELLAELYQTEKLASEVRYRPAWEQSAGALGELVAYAWVNGSAGEFQQLEEKLSTSNSSKQLSKSLETLATNMDAYDIAITSRDPFDLFNHSAFTQYFASANTSDNGYESADGQMHLLILKPAVEFSGFREADQWLQNVRQQTELWRLDNRSWIEIGMTGGPVFASEIGAGIQRDMRGTVGLTIIACTVLFWILLRRKRLLMWLGAMLAITFFLTLGIGGLVLGEISMMSVGFASILIGLAVDYGMVICQEVQVTGANRKQLEIAVRKAIIWAALTTATVFGALSLSSLPGIRQLGILVAIGILVGAAVMLSWFLPIVVKSTKESAQLKKKSRFLPARMATCSMAILLVLASWPLVQFGVPKLNFDLDSLHPSQSEAKTQLDLIRESFPNWDNKTVNIVSQSLDDEAMVSELQMLEKKLHNAEENGLIDRSSTPLAFWPNRENQQTNQQSIKWLLTNQKRLEEEALEIGFTNQALVLTRSFFSQLSKFSNLANSKTPYYPSQAETLTMLNHQISRDTAGAFTAISQISPNDFPLVAQPHHLTPLKSINTEHSTVTGWTVLRPVILPLIERDILRVFIPMGILLISMLVFVFRDWRDVLAALLCLCLPPLLLNVFMQLTPFSWNFLNVIAVPLLLGMGMDYSIHMIFSLRRYRHQPEKVWHGTCKALIYCSLTTSIGFGALSLASNEALKSMGIICAAGILICMAFAVFFLPGIWRSLHKQL</sequence>
<comment type="caution">
    <text evidence="8">The sequence shown here is derived from an EMBL/GenBank/DDBJ whole genome shotgun (WGS) entry which is preliminary data.</text>
</comment>
<comment type="subcellular location">
    <subcellularLocation>
        <location evidence="1">Cell membrane</location>
        <topology evidence="1">Multi-pass membrane protein</topology>
    </subcellularLocation>
</comment>
<organism evidence="8 9">
    <name type="scientific">Persicirhabdus sediminis</name>
    <dbReference type="NCBI Taxonomy" id="454144"/>
    <lineage>
        <taxon>Bacteria</taxon>
        <taxon>Pseudomonadati</taxon>
        <taxon>Verrucomicrobiota</taxon>
        <taxon>Verrucomicrobiia</taxon>
        <taxon>Verrucomicrobiales</taxon>
        <taxon>Verrucomicrobiaceae</taxon>
        <taxon>Persicirhabdus</taxon>
    </lineage>
</organism>
<feature type="transmembrane region" description="Helical" evidence="6">
    <location>
        <begin position="254"/>
        <end position="273"/>
    </location>
</feature>
<dbReference type="PANTHER" id="PTHR33406:SF13">
    <property type="entry name" value="MEMBRANE PROTEIN YDFJ"/>
    <property type="match status" value="1"/>
</dbReference>
<keyword evidence="4 6" id="KW-1133">Transmembrane helix</keyword>
<dbReference type="Proteomes" id="UP000624703">
    <property type="component" value="Unassembled WGS sequence"/>
</dbReference>
<feature type="transmembrane region" description="Helical" evidence="6">
    <location>
        <begin position="743"/>
        <end position="762"/>
    </location>
</feature>
<feature type="transmembrane region" description="Helical" evidence="6">
    <location>
        <begin position="650"/>
        <end position="669"/>
    </location>
</feature>
<feature type="transmembrane region" description="Helical" evidence="6">
    <location>
        <begin position="413"/>
        <end position="434"/>
    </location>
</feature>
<feature type="transmembrane region" description="Helical" evidence="6">
    <location>
        <begin position="768"/>
        <end position="792"/>
    </location>
</feature>
<dbReference type="AlphaFoldDB" id="A0A8J7SK75"/>
<feature type="transmembrane region" description="Helical" evidence="6">
    <location>
        <begin position="280"/>
        <end position="301"/>
    </location>
</feature>
<evidence type="ECO:0000256" key="2">
    <source>
        <dbReference type="ARBA" id="ARBA00022475"/>
    </source>
</evidence>